<dbReference type="InterPro" id="IPR027417">
    <property type="entry name" value="P-loop_NTPase"/>
</dbReference>
<dbReference type="Gene3D" id="3.40.50.300">
    <property type="entry name" value="P-loop containing nucleotide triphosphate hydrolases"/>
    <property type="match status" value="1"/>
</dbReference>
<proteinExistence type="predicted"/>
<name>A0A6I4ZQV4_9BACI</name>
<dbReference type="OrthoDB" id="1201990at2"/>
<organism evidence="1 2">
    <name type="scientific">Pontibacillus yanchengensis</name>
    <dbReference type="NCBI Taxonomy" id="462910"/>
    <lineage>
        <taxon>Bacteria</taxon>
        <taxon>Bacillati</taxon>
        <taxon>Bacillota</taxon>
        <taxon>Bacilli</taxon>
        <taxon>Bacillales</taxon>
        <taxon>Bacillaceae</taxon>
        <taxon>Pontibacillus</taxon>
    </lineage>
</organism>
<dbReference type="Pfam" id="PF13238">
    <property type="entry name" value="AAA_18"/>
    <property type="match status" value="1"/>
</dbReference>
<comment type="caution">
    <text evidence="1">The sequence shown here is derived from an EMBL/GenBank/DDBJ whole genome shotgun (WGS) entry which is preliminary data.</text>
</comment>
<evidence type="ECO:0000313" key="1">
    <source>
        <dbReference type="EMBL" id="MYL32635.1"/>
    </source>
</evidence>
<dbReference type="EMBL" id="WMEQ01000002">
    <property type="protein sequence ID" value="MYL32635.1"/>
    <property type="molecule type" value="Genomic_DNA"/>
</dbReference>
<dbReference type="SUPFAM" id="SSF52540">
    <property type="entry name" value="P-loop containing nucleoside triphosphate hydrolases"/>
    <property type="match status" value="1"/>
</dbReference>
<dbReference type="RefSeq" id="WP_160909207.1">
    <property type="nucleotide sequence ID" value="NZ_WMEQ01000002.1"/>
</dbReference>
<dbReference type="Proteomes" id="UP000468638">
    <property type="component" value="Unassembled WGS sequence"/>
</dbReference>
<sequence>MEHAPSLKIHIIGSVGSGKTTLARKLSKKYSIPHYELDNVVWERRDSGDDRRRTEQERDHYLNNLTQSNAWVIEGVHYEWVSSSLKAADYIIFLDVEYKTRLHRIIRRFVLQKIGIERANYKPNLHIFKKMFKWNADFETRMKPAMEEMLHIHQHKVIRVGNGKDI</sequence>
<reference evidence="1 2" key="1">
    <citation type="submission" date="2019-11" db="EMBL/GenBank/DDBJ databases">
        <title>Genome sequences of 17 halophilic strains isolated from different environments.</title>
        <authorList>
            <person name="Furrow R.E."/>
        </authorList>
    </citation>
    <scope>NUCLEOTIDE SEQUENCE [LARGE SCALE GENOMIC DNA]</scope>
    <source>
        <strain evidence="1 2">22514_16_FS</strain>
    </source>
</reference>
<dbReference type="PANTHER" id="PTHR37816">
    <property type="entry name" value="YALI0E33011P"/>
    <property type="match status" value="1"/>
</dbReference>
<dbReference type="AlphaFoldDB" id="A0A6I4ZQV4"/>
<dbReference type="InterPro" id="IPR052922">
    <property type="entry name" value="Cytidylate_Kinase-2"/>
</dbReference>
<accession>A0A6I4ZQV4</accession>
<gene>
    <name evidence="1" type="ORF">GLW05_03400</name>
</gene>
<protein>
    <submittedName>
        <fullName evidence="1">AAA family ATPase</fullName>
    </submittedName>
</protein>
<dbReference type="PANTHER" id="PTHR37816:SF2">
    <property type="entry name" value="DNA TOPOLOGY MODULATION PROTEIN FLAR-RELATED PROTEIN"/>
    <property type="match status" value="1"/>
</dbReference>
<evidence type="ECO:0000313" key="2">
    <source>
        <dbReference type="Proteomes" id="UP000468638"/>
    </source>
</evidence>